<evidence type="ECO:0000313" key="2">
    <source>
        <dbReference type="Proteomes" id="UP000242188"/>
    </source>
</evidence>
<dbReference type="AlphaFoldDB" id="A0A210R3H9"/>
<keyword evidence="2" id="KW-1185">Reference proteome</keyword>
<reference evidence="1 2" key="1">
    <citation type="journal article" date="2017" name="Nat. Ecol. Evol.">
        <title>Scallop genome provides insights into evolution of bilaterian karyotype and development.</title>
        <authorList>
            <person name="Wang S."/>
            <person name="Zhang J."/>
            <person name="Jiao W."/>
            <person name="Li J."/>
            <person name="Xun X."/>
            <person name="Sun Y."/>
            <person name="Guo X."/>
            <person name="Huan P."/>
            <person name="Dong B."/>
            <person name="Zhang L."/>
            <person name="Hu X."/>
            <person name="Sun X."/>
            <person name="Wang J."/>
            <person name="Zhao C."/>
            <person name="Wang Y."/>
            <person name="Wang D."/>
            <person name="Huang X."/>
            <person name="Wang R."/>
            <person name="Lv J."/>
            <person name="Li Y."/>
            <person name="Zhang Z."/>
            <person name="Liu B."/>
            <person name="Lu W."/>
            <person name="Hui Y."/>
            <person name="Liang J."/>
            <person name="Zhou Z."/>
            <person name="Hou R."/>
            <person name="Li X."/>
            <person name="Liu Y."/>
            <person name="Li H."/>
            <person name="Ning X."/>
            <person name="Lin Y."/>
            <person name="Zhao L."/>
            <person name="Xing Q."/>
            <person name="Dou J."/>
            <person name="Li Y."/>
            <person name="Mao J."/>
            <person name="Guo H."/>
            <person name="Dou H."/>
            <person name="Li T."/>
            <person name="Mu C."/>
            <person name="Jiang W."/>
            <person name="Fu Q."/>
            <person name="Fu X."/>
            <person name="Miao Y."/>
            <person name="Liu J."/>
            <person name="Yu Q."/>
            <person name="Li R."/>
            <person name="Liao H."/>
            <person name="Li X."/>
            <person name="Kong Y."/>
            <person name="Jiang Z."/>
            <person name="Chourrout D."/>
            <person name="Li R."/>
            <person name="Bao Z."/>
        </authorList>
    </citation>
    <scope>NUCLEOTIDE SEQUENCE [LARGE SCALE GENOMIC DNA]</scope>
    <source>
        <strain evidence="1 2">PY_sf001</strain>
    </source>
</reference>
<protein>
    <submittedName>
        <fullName evidence="1">Uncharacterized protein</fullName>
    </submittedName>
</protein>
<proteinExistence type="predicted"/>
<comment type="caution">
    <text evidence="1">The sequence shown here is derived from an EMBL/GenBank/DDBJ whole genome shotgun (WGS) entry which is preliminary data.</text>
</comment>
<evidence type="ECO:0000313" key="1">
    <source>
        <dbReference type="EMBL" id="OWF55512.1"/>
    </source>
</evidence>
<dbReference type="Proteomes" id="UP000242188">
    <property type="component" value="Unassembled WGS sequence"/>
</dbReference>
<organism evidence="1 2">
    <name type="scientific">Mizuhopecten yessoensis</name>
    <name type="common">Japanese scallop</name>
    <name type="synonym">Patinopecten yessoensis</name>
    <dbReference type="NCBI Taxonomy" id="6573"/>
    <lineage>
        <taxon>Eukaryota</taxon>
        <taxon>Metazoa</taxon>
        <taxon>Spiralia</taxon>
        <taxon>Lophotrochozoa</taxon>
        <taxon>Mollusca</taxon>
        <taxon>Bivalvia</taxon>
        <taxon>Autobranchia</taxon>
        <taxon>Pteriomorphia</taxon>
        <taxon>Pectinida</taxon>
        <taxon>Pectinoidea</taxon>
        <taxon>Pectinidae</taxon>
        <taxon>Mizuhopecten</taxon>
    </lineage>
</organism>
<sequence length="149" mass="16404">MARVIRSQVDAYVGLVTKATTVGVFVKKDITEKVATHHAHRAKMAPCVITSEGTVSVCLDGQETCVKSPVLPVTMDTSVSRDVTVRTAESVDVQTARVTVSRVTWDSRAPRVVVRDTTVRTATSYVTVIRKKPVTRYMGVYPPRQSIRE</sequence>
<accession>A0A210R3H9</accession>
<name>A0A210R3H9_MIZYE</name>
<dbReference type="EMBL" id="NEDP02000656">
    <property type="protein sequence ID" value="OWF55512.1"/>
    <property type="molecule type" value="Genomic_DNA"/>
</dbReference>
<gene>
    <name evidence="1" type="ORF">KP79_PYT23107</name>
</gene>